<dbReference type="Proteomes" id="UP000095280">
    <property type="component" value="Unplaced"/>
</dbReference>
<protein>
    <submittedName>
        <fullName evidence="3">Secreted protein</fullName>
    </submittedName>
</protein>
<dbReference type="WBParaSite" id="maker-uti_cns_0045512-snap-gene-0.2-mRNA-1">
    <property type="protein sequence ID" value="maker-uti_cns_0045512-snap-gene-0.2-mRNA-1"/>
    <property type="gene ID" value="maker-uti_cns_0045512-snap-gene-0.2"/>
</dbReference>
<keyword evidence="1" id="KW-0472">Membrane</keyword>
<reference evidence="3" key="1">
    <citation type="submission" date="2016-11" db="UniProtKB">
        <authorList>
            <consortium name="WormBaseParasite"/>
        </authorList>
    </citation>
    <scope>IDENTIFICATION</scope>
</reference>
<dbReference type="AlphaFoldDB" id="A0A1I8J2B7"/>
<sequence>RDSCAADLVILAPNLTFGANLSFPRQFELSSADLSFPALVRAFLALCFQHSGADLAILAPIWSCLAAEHCFLIQILIVMSKLYCGQAVEDVQESSRNLLVLVPPVVLAQALLMVLIRISRLARKRALRRFGELYWCFIADQPLPRYPDSSYENEKQGLHESSVSG</sequence>
<proteinExistence type="predicted"/>
<keyword evidence="1" id="KW-1133">Transmembrane helix</keyword>
<keyword evidence="2" id="KW-1185">Reference proteome</keyword>
<evidence type="ECO:0000313" key="3">
    <source>
        <dbReference type="WBParaSite" id="maker-uti_cns_0045512-snap-gene-0.2-mRNA-1"/>
    </source>
</evidence>
<feature type="transmembrane region" description="Helical" evidence="1">
    <location>
        <begin position="98"/>
        <end position="119"/>
    </location>
</feature>
<organism evidence="2 3">
    <name type="scientific">Macrostomum lignano</name>
    <dbReference type="NCBI Taxonomy" id="282301"/>
    <lineage>
        <taxon>Eukaryota</taxon>
        <taxon>Metazoa</taxon>
        <taxon>Spiralia</taxon>
        <taxon>Lophotrochozoa</taxon>
        <taxon>Platyhelminthes</taxon>
        <taxon>Rhabditophora</taxon>
        <taxon>Macrostomorpha</taxon>
        <taxon>Macrostomida</taxon>
        <taxon>Macrostomidae</taxon>
        <taxon>Macrostomum</taxon>
    </lineage>
</organism>
<keyword evidence="1" id="KW-0812">Transmembrane</keyword>
<evidence type="ECO:0000313" key="2">
    <source>
        <dbReference type="Proteomes" id="UP000095280"/>
    </source>
</evidence>
<accession>A0A1I8J2B7</accession>
<feature type="transmembrane region" description="Helical" evidence="1">
    <location>
        <begin position="55"/>
        <end position="78"/>
    </location>
</feature>
<evidence type="ECO:0000256" key="1">
    <source>
        <dbReference type="SAM" id="Phobius"/>
    </source>
</evidence>
<name>A0A1I8J2B7_9PLAT</name>